<dbReference type="InterPro" id="IPR058982">
    <property type="entry name" value="Beta-barrel_AprE"/>
</dbReference>
<keyword evidence="6 9" id="KW-0812">Transmembrane</keyword>
<dbReference type="SUPFAM" id="SSF111369">
    <property type="entry name" value="HlyD-like secretion proteins"/>
    <property type="match status" value="1"/>
</dbReference>
<feature type="domain" description="CyaD-like alpha-helical hairpin" evidence="11">
    <location>
        <begin position="125"/>
        <end position="319"/>
    </location>
</feature>
<dbReference type="GO" id="GO:0005886">
    <property type="term" value="C:plasma membrane"/>
    <property type="evidence" value="ECO:0007669"/>
    <property type="project" value="UniProtKB-SubCell"/>
</dbReference>
<dbReference type="PANTHER" id="PTHR30386">
    <property type="entry name" value="MEMBRANE FUSION SUBUNIT OF EMRAB-TOLC MULTIDRUG EFFLUX PUMP"/>
    <property type="match status" value="1"/>
</dbReference>
<keyword evidence="8 9" id="KW-0472">Membrane</keyword>
<keyword evidence="10" id="KW-0175">Coiled coil</keyword>
<evidence type="ECO:0000313" key="13">
    <source>
        <dbReference type="EMBL" id="BCM25589.1"/>
    </source>
</evidence>
<evidence type="ECO:0000256" key="4">
    <source>
        <dbReference type="ARBA" id="ARBA00022475"/>
    </source>
</evidence>
<evidence type="ECO:0000256" key="10">
    <source>
        <dbReference type="SAM" id="Coils"/>
    </source>
</evidence>
<evidence type="ECO:0000256" key="3">
    <source>
        <dbReference type="ARBA" id="ARBA00022448"/>
    </source>
</evidence>
<comment type="subcellular location">
    <subcellularLocation>
        <location evidence="1 9">Cell inner membrane</location>
        <topology evidence="1 9">Single-pass membrane protein</topology>
    </subcellularLocation>
</comment>
<evidence type="ECO:0000256" key="8">
    <source>
        <dbReference type="ARBA" id="ARBA00023136"/>
    </source>
</evidence>
<dbReference type="EMBL" id="AP024110">
    <property type="protein sequence ID" value="BCM25589.1"/>
    <property type="molecule type" value="Genomic_DNA"/>
</dbReference>
<evidence type="ECO:0000256" key="2">
    <source>
        <dbReference type="ARBA" id="ARBA00009477"/>
    </source>
</evidence>
<evidence type="ECO:0000259" key="12">
    <source>
        <dbReference type="Pfam" id="PF26002"/>
    </source>
</evidence>
<organism evidence="13 14">
    <name type="scientific">Methyloradius palustris</name>
    <dbReference type="NCBI Taxonomy" id="2778876"/>
    <lineage>
        <taxon>Bacteria</taxon>
        <taxon>Pseudomonadati</taxon>
        <taxon>Pseudomonadota</taxon>
        <taxon>Betaproteobacteria</taxon>
        <taxon>Nitrosomonadales</taxon>
        <taxon>Methylophilaceae</taxon>
        <taxon>Methyloradius</taxon>
    </lineage>
</organism>
<dbReference type="PRINTS" id="PR01490">
    <property type="entry name" value="RTXTOXIND"/>
</dbReference>
<feature type="transmembrane region" description="Helical" evidence="9">
    <location>
        <begin position="56"/>
        <end position="74"/>
    </location>
</feature>
<evidence type="ECO:0000256" key="1">
    <source>
        <dbReference type="ARBA" id="ARBA00004377"/>
    </source>
</evidence>
<keyword evidence="4 9" id="KW-1003">Cell membrane</keyword>
<evidence type="ECO:0000256" key="5">
    <source>
        <dbReference type="ARBA" id="ARBA00022519"/>
    </source>
</evidence>
<proteinExistence type="inferred from homology"/>
<feature type="coiled-coil region" evidence="10">
    <location>
        <begin position="179"/>
        <end position="220"/>
    </location>
</feature>
<dbReference type="GO" id="GO:0009306">
    <property type="term" value="P:protein secretion"/>
    <property type="evidence" value="ECO:0007669"/>
    <property type="project" value="InterPro"/>
</dbReference>
<dbReference type="Gene3D" id="2.40.30.170">
    <property type="match status" value="1"/>
</dbReference>
<comment type="similarity">
    <text evidence="2 9">Belongs to the membrane fusion protein (MFP) (TC 8.A.1) family.</text>
</comment>
<keyword evidence="5 9" id="KW-0997">Cell inner membrane</keyword>
<dbReference type="Pfam" id="PF25988">
    <property type="entry name" value="HH_CyaD"/>
    <property type="match status" value="1"/>
</dbReference>
<reference evidence="13" key="1">
    <citation type="journal article" date="2021" name="Arch. Microbiol.">
        <title>Methyloradius palustris gen. nov., sp. nov., a methanol-oxidizing bacterium isolated from snow.</title>
        <authorList>
            <person name="Miyadera T."/>
            <person name="Kojima H."/>
            <person name="Fukui M."/>
        </authorList>
    </citation>
    <scope>NUCLEOTIDE SEQUENCE</scope>
    <source>
        <strain evidence="13">Zm11</strain>
    </source>
</reference>
<dbReference type="AlphaFoldDB" id="A0A8D5JWY4"/>
<evidence type="ECO:0000256" key="7">
    <source>
        <dbReference type="ARBA" id="ARBA00022989"/>
    </source>
</evidence>
<keyword evidence="3 9" id="KW-0813">Transport</keyword>
<sequence>MNNRWFALFSRYVSVFKAVWKQRFSLDSPKRMTHESAFLPAALALQETPVSPLPRILAYLLISFALIALIWSIFGQIEIVAVAQGKIIATGHTKVIQPLETSTVKAIYVIDGQAVKAGDPLIDLDATQSAADLSRVTEDLLTARLEAARAQAFLDIVQRRKAASLSVVGADAEHLQQIRLRLESDLAEYHAKLSKLDAEILQHQSEIQTTQALIAKLEQTLPIAKQQAGDYQSLLDNNYVSKHGYLEKEQAMLEQQGDLAAQQSRLKEINSAIETAKRERTSFVAESARAHFDALSDAQVKIGQLTQEKRKNDQRNRLMRLTAPVDGVVQQLVIHTIGGVVTPAQALLAIVPRENAAEIEANVENKDIGFVVDGQNATVKLETFPYTKYGTVAGKVTFVSNDAANDEKKGLIYPVRILLEKSQMRIDNKMVNLSPGMAATVEVKIGKRRVIEYFLSPLLQYANESLRER</sequence>
<dbReference type="NCBIfam" id="TIGR01843">
    <property type="entry name" value="type_I_hlyD"/>
    <property type="match status" value="1"/>
</dbReference>
<dbReference type="InterPro" id="IPR010129">
    <property type="entry name" value="T1SS_HlyD"/>
</dbReference>
<keyword evidence="7 9" id="KW-1133">Transmembrane helix</keyword>
<keyword evidence="14" id="KW-1185">Reference proteome</keyword>
<dbReference type="RefSeq" id="WP_221763660.1">
    <property type="nucleotide sequence ID" value="NZ_AP024110.1"/>
</dbReference>
<evidence type="ECO:0000256" key="6">
    <source>
        <dbReference type="ARBA" id="ARBA00022692"/>
    </source>
</evidence>
<dbReference type="PANTHER" id="PTHR30386:SF27">
    <property type="entry name" value="MEMBRANE FUSION PROTEIN (MFP) FAMILY PROTEIN"/>
    <property type="match status" value="1"/>
</dbReference>
<evidence type="ECO:0000256" key="9">
    <source>
        <dbReference type="RuleBase" id="RU365093"/>
    </source>
</evidence>
<feature type="domain" description="AprE-like beta-barrel" evidence="12">
    <location>
        <begin position="359"/>
        <end position="446"/>
    </location>
</feature>
<dbReference type="KEGG" id="mpau:ZMTM_18480"/>
<dbReference type="InterPro" id="IPR059040">
    <property type="entry name" value="HH_CyaD-like"/>
</dbReference>
<dbReference type="InterPro" id="IPR050739">
    <property type="entry name" value="MFP"/>
</dbReference>
<gene>
    <name evidence="13" type="ORF">ZMTM_18480</name>
</gene>
<dbReference type="Pfam" id="PF26002">
    <property type="entry name" value="Beta-barrel_AprE"/>
    <property type="match status" value="1"/>
</dbReference>
<name>A0A8D5JWY4_9PROT</name>
<evidence type="ECO:0000313" key="14">
    <source>
        <dbReference type="Proteomes" id="UP000826722"/>
    </source>
</evidence>
<dbReference type="PROSITE" id="PS00543">
    <property type="entry name" value="HLYD_FAMILY"/>
    <property type="match status" value="1"/>
</dbReference>
<dbReference type="InterPro" id="IPR006144">
    <property type="entry name" value="Secretion_HlyD_CS"/>
</dbReference>
<evidence type="ECO:0000259" key="11">
    <source>
        <dbReference type="Pfam" id="PF25988"/>
    </source>
</evidence>
<accession>A0A8D5JWY4</accession>
<dbReference type="Proteomes" id="UP000826722">
    <property type="component" value="Chromosome"/>
</dbReference>
<protein>
    <recommendedName>
        <fullName evidence="9">Membrane fusion protein (MFP) family protein</fullName>
    </recommendedName>
</protein>